<evidence type="ECO:0000313" key="2">
    <source>
        <dbReference type="EMBL" id="CAD2213358.1"/>
    </source>
</evidence>
<dbReference type="EMBL" id="LR877145">
    <property type="protein sequence ID" value="CAD2213358.1"/>
    <property type="molecule type" value="Genomic_DNA"/>
</dbReference>
<evidence type="ECO:0000313" key="3">
    <source>
        <dbReference type="Proteomes" id="UP000515908"/>
    </source>
</evidence>
<feature type="compositionally biased region" description="Basic residues" evidence="1">
    <location>
        <begin position="136"/>
        <end position="151"/>
    </location>
</feature>
<gene>
    <name evidence="2" type="ORF">ADEAN_000079900</name>
</gene>
<keyword evidence="3" id="KW-1185">Reference proteome</keyword>
<sequence length="227" mass="24888">MLIDNTAKNTLLTAPGETSTLTFCTEHTEGDECAACPCLHLRPDTVFVGTPTLAVAYYKNELHDNTAFKTLLENGGTQGTWCRSTFKHPILTCKYIHYKKTEAFSEIHVPPFLPLALIPDLFPKHLIGEGGGRGAGRGRGRGRGGRGKGGRGRSAPTVNEPVPASLRKRPPTTTPSGPGVRPDTFDSKKKDKQTYRIDIHLKRRYLRPYFGVFNPSIVVDAPLVSMT</sequence>
<accession>A0A7G2C0P3</accession>
<name>A0A7G2C0P3_9TRYP</name>
<protein>
    <submittedName>
        <fullName evidence="2">Uncharacterized protein</fullName>
    </submittedName>
</protein>
<proteinExistence type="predicted"/>
<evidence type="ECO:0000256" key="1">
    <source>
        <dbReference type="SAM" id="MobiDB-lite"/>
    </source>
</evidence>
<dbReference type="VEuPathDB" id="TriTrypDB:ADEAN_000079900"/>
<organism evidence="2 3">
    <name type="scientific">Angomonas deanei</name>
    <dbReference type="NCBI Taxonomy" id="59799"/>
    <lineage>
        <taxon>Eukaryota</taxon>
        <taxon>Discoba</taxon>
        <taxon>Euglenozoa</taxon>
        <taxon>Kinetoplastea</taxon>
        <taxon>Metakinetoplastina</taxon>
        <taxon>Trypanosomatida</taxon>
        <taxon>Trypanosomatidae</taxon>
        <taxon>Strigomonadinae</taxon>
        <taxon>Angomonas</taxon>
    </lineage>
</organism>
<feature type="region of interest" description="Disordered" evidence="1">
    <location>
        <begin position="128"/>
        <end position="191"/>
    </location>
</feature>
<dbReference type="Proteomes" id="UP000515908">
    <property type="component" value="Chromosome 01"/>
</dbReference>
<reference evidence="2 3" key="1">
    <citation type="submission" date="2020-08" db="EMBL/GenBank/DDBJ databases">
        <authorList>
            <person name="Newling K."/>
            <person name="Davey J."/>
            <person name="Forrester S."/>
        </authorList>
    </citation>
    <scope>NUCLEOTIDE SEQUENCE [LARGE SCALE GENOMIC DNA]</scope>
    <source>
        <strain evidence="3">Crithidia deanei Carvalho (ATCC PRA-265)</strain>
    </source>
</reference>
<dbReference type="AlphaFoldDB" id="A0A7G2C0P3"/>